<protein>
    <submittedName>
        <fullName evidence="1">Os01g0318600 protein</fullName>
    </submittedName>
</protein>
<keyword evidence="2" id="KW-1185">Reference proteome</keyword>
<dbReference type="PaxDb" id="39947-A0A0P0V1M7"/>
<reference evidence="1 2" key="2">
    <citation type="journal article" date="2013" name="Plant Cell Physiol.">
        <title>Rice Annotation Project Database (RAP-DB): an integrative and interactive database for rice genomics.</title>
        <authorList>
            <person name="Sakai H."/>
            <person name="Lee S.S."/>
            <person name="Tanaka T."/>
            <person name="Numa H."/>
            <person name="Kim J."/>
            <person name="Kawahara Y."/>
            <person name="Wakimoto H."/>
            <person name="Yang C.C."/>
            <person name="Iwamoto M."/>
            <person name="Abe T."/>
            <person name="Yamada Y."/>
            <person name="Muto A."/>
            <person name="Inokuchi H."/>
            <person name="Ikemura T."/>
            <person name="Matsumoto T."/>
            <person name="Sasaki T."/>
            <person name="Itoh T."/>
        </authorList>
    </citation>
    <scope>NUCLEOTIDE SEQUENCE [LARGE SCALE GENOMIC DNA]</scope>
    <source>
        <strain evidence="2">cv. Nipponbare</strain>
    </source>
</reference>
<dbReference type="EMBL" id="AP014957">
    <property type="protein sequence ID" value="BAS71830.1"/>
    <property type="molecule type" value="Genomic_DNA"/>
</dbReference>
<reference evidence="1 2" key="3">
    <citation type="journal article" date="2013" name="Rice">
        <title>Improvement of the Oryza sativa Nipponbare reference genome using next generation sequence and optical map data.</title>
        <authorList>
            <person name="Kawahara Y."/>
            <person name="de la Bastide M."/>
            <person name="Hamilton J.P."/>
            <person name="Kanamori H."/>
            <person name="McCombie W.R."/>
            <person name="Ouyang S."/>
            <person name="Schwartz D.C."/>
            <person name="Tanaka T."/>
            <person name="Wu J."/>
            <person name="Zhou S."/>
            <person name="Childs K.L."/>
            <person name="Davidson R.M."/>
            <person name="Lin H."/>
            <person name="Quesada-Ocampo L."/>
            <person name="Vaillancourt B."/>
            <person name="Sakai H."/>
            <person name="Lee S.S."/>
            <person name="Kim J."/>
            <person name="Numa H."/>
            <person name="Itoh T."/>
            <person name="Buell C.R."/>
            <person name="Matsumoto T."/>
        </authorList>
    </citation>
    <scope>NUCLEOTIDE SEQUENCE [LARGE SCALE GENOMIC DNA]</scope>
    <source>
        <strain evidence="2">cv. Nipponbare</strain>
    </source>
</reference>
<evidence type="ECO:0000313" key="1">
    <source>
        <dbReference type="EMBL" id="BAS71830.1"/>
    </source>
</evidence>
<sequence length="72" mass="8608">NRISSLFKLSIIQFVRAFFQPNNKWSSRLCGSRKNELQPTCNYLKFPKREVGKRLAFHISIRCWTILPDDHR</sequence>
<name>A0A0P0V1M7_ORYSJ</name>
<feature type="non-terminal residue" evidence="1">
    <location>
        <position position="1"/>
    </location>
</feature>
<gene>
    <name evidence="1" type="ordered locus">Os01g0318600</name>
    <name evidence="1" type="ORF">OSNPB_010318600</name>
</gene>
<organism evidence="1 2">
    <name type="scientific">Oryza sativa subsp. japonica</name>
    <name type="common">Rice</name>
    <dbReference type="NCBI Taxonomy" id="39947"/>
    <lineage>
        <taxon>Eukaryota</taxon>
        <taxon>Viridiplantae</taxon>
        <taxon>Streptophyta</taxon>
        <taxon>Embryophyta</taxon>
        <taxon>Tracheophyta</taxon>
        <taxon>Spermatophyta</taxon>
        <taxon>Magnoliopsida</taxon>
        <taxon>Liliopsida</taxon>
        <taxon>Poales</taxon>
        <taxon>Poaceae</taxon>
        <taxon>BOP clade</taxon>
        <taxon>Oryzoideae</taxon>
        <taxon>Oryzeae</taxon>
        <taxon>Oryzinae</taxon>
        <taxon>Oryza</taxon>
        <taxon>Oryza sativa</taxon>
    </lineage>
</organism>
<accession>A0A0P0V1M7</accession>
<evidence type="ECO:0000313" key="2">
    <source>
        <dbReference type="Proteomes" id="UP000059680"/>
    </source>
</evidence>
<reference evidence="2" key="1">
    <citation type="journal article" date="2005" name="Nature">
        <title>The map-based sequence of the rice genome.</title>
        <authorList>
            <consortium name="International rice genome sequencing project (IRGSP)"/>
            <person name="Matsumoto T."/>
            <person name="Wu J."/>
            <person name="Kanamori H."/>
            <person name="Katayose Y."/>
            <person name="Fujisawa M."/>
            <person name="Namiki N."/>
            <person name="Mizuno H."/>
            <person name="Yamamoto K."/>
            <person name="Antonio B.A."/>
            <person name="Baba T."/>
            <person name="Sakata K."/>
            <person name="Nagamura Y."/>
            <person name="Aoki H."/>
            <person name="Arikawa K."/>
            <person name="Arita K."/>
            <person name="Bito T."/>
            <person name="Chiden Y."/>
            <person name="Fujitsuka N."/>
            <person name="Fukunaka R."/>
            <person name="Hamada M."/>
            <person name="Harada C."/>
            <person name="Hayashi A."/>
            <person name="Hijishita S."/>
            <person name="Honda M."/>
            <person name="Hosokawa S."/>
            <person name="Ichikawa Y."/>
            <person name="Idonuma A."/>
            <person name="Iijima M."/>
            <person name="Ikeda M."/>
            <person name="Ikeno M."/>
            <person name="Ito K."/>
            <person name="Ito S."/>
            <person name="Ito T."/>
            <person name="Ito Y."/>
            <person name="Ito Y."/>
            <person name="Iwabuchi A."/>
            <person name="Kamiya K."/>
            <person name="Karasawa W."/>
            <person name="Kurita K."/>
            <person name="Katagiri S."/>
            <person name="Kikuta A."/>
            <person name="Kobayashi H."/>
            <person name="Kobayashi N."/>
            <person name="Machita K."/>
            <person name="Maehara T."/>
            <person name="Masukawa M."/>
            <person name="Mizubayashi T."/>
            <person name="Mukai Y."/>
            <person name="Nagasaki H."/>
            <person name="Nagata Y."/>
            <person name="Naito S."/>
            <person name="Nakashima M."/>
            <person name="Nakama Y."/>
            <person name="Nakamichi Y."/>
            <person name="Nakamura M."/>
            <person name="Meguro A."/>
            <person name="Negishi M."/>
            <person name="Ohta I."/>
            <person name="Ohta T."/>
            <person name="Okamoto M."/>
            <person name="Ono N."/>
            <person name="Saji S."/>
            <person name="Sakaguchi M."/>
            <person name="Sakai K."/>
            <person name="Shibata M."/>
            <person name="Shimokawa T."/>
            <person name="Song J."/>
            <person name="Takazaki Y."/>
            <person name="Terasawa K."/>
            <person name="Tsugane M."/>
            <person name="Tsuji K."/>
            <person name="Ueda S."/>
            <person name="Waki K."/>
            <person name="Yamagata H."/>
            <person name="Yamamoto M."/>
            <person name="Yamamoto S."/>
            <person name="Yamane H."/>
            <person name="Yoshiki S."/>
            <person name="Yoshihara R."/>
            <person name="Yukawa K."/>
            <person name="Zhong H."/>
            <person name="Yano M."/>
            <person name="Yuan Q."/>
            <person name="Ouyang S."/>
            <person name="Liu J."/>
            <person name="Jones K.M."/>
            <person name="Gansberger K."/>
            <person name="Moffat K."/>
            <person name="Hill J."/>
            <person name="Bera J."/>
            <person name="Fadrosh D."/>
            <person name="Jin S."/>
            <person name="Johri S."/>
            <person name="Kim M."/>
            <person name="Overton L."/>
            <person name="Reardon M."/>
            <person name="Tsitrin T."/>
            <person name="Vuong H."/>
            <person name="Weaver B."/>
            <person name="Ciecko A."/>
            <person name="Tallon L."/>
            <person name="Jackson J."/>
            <person name="Pai G."/>
            <person name="Aken S.V."/>
            <person name="Utterback T."/>
            <person name="Reidmuller S."/>
            <person name="Feldblyum T."/>
            <person name="Hsiao J."/>
            <person name="Zismann V."/>
            <person name="Iobst S."/>
            <person name="de Vazeille A.R."/>
            <person name="Buell C.R."/>
            <person name="Ying K."/>
            <person name="Li Y."/>
            <person name="Lu T."/>
            <person name="Huang Y."/>
            <person name="Zhao Q."/>
            <person name="Feng Q."/>
            <person name="Zhang L."/>
            <person name="Zhu J."/>
            <person name="Weng Q."/>
            <person name="Mu J."/>
            <person name="Lu Y."/>
            <person name="Fan D."/>
            <person name="Liu Y."/>
            <person name="Guan J."/>
            <person name="Zhang Y."/>
            <person name="Yu S."/>
            <person name="Liu X."/>
            <person name="Zhang Y."/>
            <person name="Hong G."/>
            <person name="Han B."/>
            <person name="Choisne N."/>
            <person name="Demange N."/>
            <person name="Orjeda G."/>
            <person name="Samain S."/>
            <person name="Cattolico L."/>
            <person name="Pelletier E."/>
            <person name="Couloux A."/>
            <person name="Segurens B."/>
            <person name="Wincker P."/>
            <person name="D'Hont A."/>
            <person name="Scarpelli C."/>
            <person name="Weissenbach J."/>
            <person name="Salanoubat M."/>
            <person name="Quetier F."/>
            <person name="Yu Y."/>
            <person name="Kim H.R."/>
            <person name="Rambo T."/>
            <person name="Currie J."/>
            <person name="Collura K."/>
            <person name="Luo M."/>
            <person name="Yang T."/>
            <person name="Ammiraju J.S.S."/>
            <person name="Engler F."/>
            <person name="Soderlund C."/>
            <person name="Wing R.A."/>
            <person name="Palmer L.E."/>
            <person name="de la Bastide M."/>
            <person name="Spiegel L."/>
            <person name="Nascimento L."/>
            <person name="Zutavern T."/>
            <person name="O'Shaughnessy A."/>
            <person name="Dike S."/>
            <person name="Dedhia N."/>
            <person name="Preston R."/>
            <person name="Balija V."/>
            <person name="McCombie W.R."/>
            <person name="Chow T."/>
            <person name="Chen H."/>
            <person name="Chung M."/>
            <person name="Chen C."/>
            <person name="Shaw J."/>
            <person name="Wu H."/>
            <person name="Hsiao K."/>
            <person name="Chao Y."/>
            <person name="Chu M."/>
            <person name="Cheng C."/>
            <person name="Hour A."/>
            <person name="Lee P."/>
            <person name="Lin S."/>
            <person name="Lin Y."/>
            <person name="Liou J."/>
            <person name="Liu S."/>
            <person name="Hsing Y."/>
            <person name="Raghuvanshi S."/>
            <person name="Mohanty A."/>
            <person name="Bharti A.K."/>
            <person name="Gaur A."/>
            <person name="Gupta V."/>
            <person name="Kumar D."/>
            <person name="Ravi V."/>
            <person name="Vij S."/>
            <person name="Kapur A."/>
            <person name="Khurana P."/>
            <person name="Khurana P."/>
            <person name="Khurana J.P."/>
            <person name="Tyagi A.K."/>
            <person name="Gaikwad K."/>
            <person name="Singh A."/>
            <person name="Dalal V."/>
            <person name="Srivastava S."/>
            <person name="Dixit A."/>
            <person name="Pal A.K."/>
            <person name="Ghazi I.A."/>
            <person name="Yadav M."/>
            <person name="Pandit A."/>
            <person name="Bhargava A."/>
            <person name="Sureshbabu K."/>
            <person name="Batra K."/>
            <person name="Sharma T.R."/>
            <person name="Mohapatra T."/>
            <person name="Singh N.K."/>
            <person name="Messing J."/>
            <person name="Nelson A.B."/>
            <person name="Fuks G."/>
            <person name="Kavchok S."/>
            <person name="Keizer G."/>
            <person name="Linton E."/>
            <person name="Llaca V."/>
            <person name="Song R."/>
            <person name="Tanyolac B."/>
            <person name="Young S."/>
            <person name="Ho-Il K."/>
            <person name="Hahn J.H."/>
            <person name="Sangsakoo G."/>
            <person name="Vanavichit A."/>
            <person name="de Mattos Luiz.A.T."/>
            <person name="Zimmer P.D."/>
            <person name="Malone G."/>
            <person name="Dellagostin O."/>
            <person name="de Oliveira A.C."/>
            <person name="Bevan M."/>
            <person name="Bancroft I."/>
            <person name="Minx P."/>
            <person name="Cordum H."/>
            <person name="Wilson R."/>
            <person name="Cheng Z."/>
            <person name="Jin W."/>
            <person name="Jiang J."/>
            <person name="Leong S.A."/>
            <person name="Iwama H."/>
            <person name="Gojobori T."/>
            <person name="Itoh T."/>
            <person name="Niimura Y."/>
            <person name="Fujii Y."/>
            <person name="Habara T."/>
            <person name="Sakai H."/>
            <person name="Sato Y."/>
            <person name="Wilson G."/>
            <person name="Kumar K."/>
            <person name="McCouch S."/>
            <person name="Juretic N."/>
            <person name="Hoen D."/>
            <person name="Wright S."/>
            <person name="Bruskiewich R."/>
            <person name="Bureau T."/>
            <person name="Miyao A."/>
            <person name="Hirochika H."/>
            <person name="Nishikawa T."/>
            <person name="Kadowaki K."/>
            <person name="Sugiura M."/>
            <person name="Burr B."/>
            <person name="Sasaki T."/>
        </authorList>
    </citation>
    <scope>NUCLEOTIDE SEQUENCE [LARGE SCALE GENOMIC DNA]</scope>
    <source>
        <strain evidence="2">cv. Nipponbare</strain>
    </source>
</reference>
<dbReference type="Proteomes" id="UP000059680">
    <property type="component" value="Chromosome 1"/>
</dbReference>
<dbReference type="AlphaFoldDB" id="A0A0P0V1M7"/>
<dbReference type="InParanoid" id="A0A0P0V1M7"/>
<dbReference type="Gramene" id="Os01t0318600-00">
    <property type="protein sequence ID" value="Os01t0318600-00"/>
    <property type="gene ID" value="Os01g0318600"/>
</dbReference>
<proteinExistence type="predicted"/>